<dbReference type="GO" id="GO:1902600">
    <property type="term" value="P:proton transmembrane transport"/>
    <property type="evidence" value="ECO:0007669"/>
    <property type="project" value="InterPro"/>
</dbReference>
<evidence type="ECO:0000259" key="11">
    <source>
        <dbReference type="Pfam" id="PF02254"/>
    </source>
</evidence>
<feature type="domain" description="Cation/H+ exchanger transmembrane" evidence="10">
    <location>
        <begin position="15"/>
        <end position="389"/>
    </location>
</feature>
<dbReference type="InterPro" id="IPR038770">
    <property type="entry name" value="Na+/solute_symporter_sf"/>
</dbReference>
<dbReference type="SUPFAM" id="SSF51735">
    <property type="entry name" value="NAD(P)-binding Rossmann-fold domains"/>
    <property type="match status" value="1"/>
</dbReference>
<keyword evidence="6 9" id="KW-1133">Transmembrane helix</keyword>
<evidence type="ECO:0000256" key="7">
    <source>
        <dbReference type="ARBA" id="ARBA00023065"/>
    </source>
</evidence>
<keyword evidence="2" id="KW-0813">Transport</keyword>
<feature type="transmembrane region" description="Helical" evidence="9">
    <location>
        <begin position="149"/>
        <end position="172"/>
    </location>
</feature>
<dbReference type="InterPro" id="IPR003148">
    <property type="entry name" value="RCK_N"/>
</dbReference>
<dbReference type="PANTHER" id="PTHR32507:SF0">
    <property type="entry name" value="NA(+)_H(+) ANTIPORTER 2-RELATED"/>
    <property type="match status" value="1"/>
</dbReference>
<gene>
    <name evidence="12" type="ORF">METZ01_LOCUS71597</name>
</gene>
<keyword evidence="8 9" id="KW-0472">Membrane</keyword>
<evidence type="ECO:0000256" key="9">
    <source>
        <dbReference type="SAM" id="Phobius"/>
    </source>
</evidence>
<evidence type="ECO:0000256" key="2">
    <source>
        <dbReference type="ARBA" id="ARBA00022448"/>
    </source>
</evidence>
<evidence type="ECO:0000256" key="6">
    <source>
        <dbReference type="ARBA" id="ARBA00022989"/>
    </source>
</evidence>
<evidence type="ECO:0000313" key="12">
    <source>
        <dbReference type="EMBL" id="SVA18743.1"/>
    </source>
</evidence>
<feature type="transmembrane region" description="Helical" evidence="9">
    <location>
        <begin position="25"/>
        <end position="41"/>
    </location>
</feature>
<feature type="domain" description="RCK N-terminal" evidence="11">
    <location>
        <begin position="401"/>
        <end position="496"/>
    </location>
</feature>
<dbReference type="Gene3D" id="1.20.1530.20">
    <property type="match status" value="1"/>
</dbReference>
<evidence type="ECO:0000259" key="10">
    <source>
        <dbReference type="Pfam" id="PF00999"/>
    </source>
</evidence>
<evidence type="ECO:0000256" key="3">
    <source>
        <dbReference type="ARBA" id="ARBA00022449"/>
    </source>
</evidence>
<evidence type="ECO:0000256" key="5">
    <source>
        <dbReference type="ARBA" id="ARBA00022692"/>
    </source>
</evidence>
<dbReference type="InterPro" id="IPR006153">
    <property type="entry name" value="Cation/H_exchanger_TM"/>
</dbReference>
<dbReference type="AlphaFoldDB" id="A0A381TX56"/>
<feature type="transmembrane region" description="Helical" evidence="9">
    <location>
        <begin position="273"/>
        <end position="290"/>
    </location>
</feature>
<dbReference type="Pfam" id="PF02254">
    <property type="entry name" value="TrkA_N"/>
    <property type="match status" value="1"/>
</dbReference>
<keyword evidence="4" id="KW-1003">Cell membrane</keyword>
<evidence type="ECO:0000256" key="4">
    <source>
        <dbReference type="ARBA" id="ARBA00022475"/>
    </source>
</evidence>
<feature type="transmembrane region" description="Helical" evidence="9">
    <location>
        <begin position="221"/>
        <end position="238"/>
    </location>
</feature>
<dbReference type="GO" id="GO:0005886">
    <property type="term" value="C:plasma membrane"/>
    <property type="evidence" value="ECO:0007669"/>
    <property type="project" value="UniProtKB-SubCell"/>
</dbReference>
<evidence type="ECO:0000256" key="8">
    <source>
        <dbReference type="ARBA" id="ARBA00023136"/>
    </source>
</evidence>
<proteinExistence type="predicted"/>
<dbReference type="Gene3D" id="3.40.50.720">
    <property type="entry name" value="NAD(P)-binding Rossmann-like Domain"/>
    <property type="match status" value="1"/>
</dbReference>
<sequence>MDNPALTLGLAMALGMMSQVIARKFYLPGIVVLLAAGVIFGPDGLSWIQPSSLGPALQIIVGFAVAVILFEGGMNLRISRIKREELAIRGLITIGALITLIGGTLAALLILGWDFRTSILFGTLIIVTGPTVITPLLKRVRLHHGVSTVLEAEGILLDAIGAIVAVVALEIALSPSGLSFIKGLFHIISRLTVGTILGIAGGGLLSLLFRIRKLIPEGLENVFILSWVFALFQLANTASPESGIAAVTIAGMTIGNSKTYIQRELLEFKEQLTVLMIGMLFILLAADVRITDIQLLGLKGILTVLFLMLVIRPLSVFAATANSDLDTRHKLLLSWIAPRGIVAAAVASLFAFELNQHGYDGAQLRALVFLLITMTVLSAGITGGWVSSLLGLRRKSESGWIILGAHEVARLLARLLKQGGNEVICIDEDPSACRLAENEGIKVFYGNALGERTLQRAEPDIRKGIIALSGNEEVNFIFSQRAKYLGKEMIILTGIKQKDKGITSKMIAETGGRIPFGRPVDIEIWSNWIRKGNTKYSSYEMDQNLNFDVSDASMVGLILPIVSGRLGSLIPVDDHLKIKKGDFVTFLINTQKEAEADAWLKSHGFNPGNISGPGLALYAQLHTQ</sequence>
<evidence type="ECO:0000256" key="1">
    <source>
        <dbReference type="ARBA" id="ARBA00004651"/>
    </source>
</evidence>
<feature type="transmembrane region" description="Helical" evidence="9">
    <location>
        <begin position="296"/>
        <end position="319"/>
    </location>
</feature>
<dbReference type="GO" id="GO:0006813">
    <property type="term" value="P:potassium ion transport"/>
    <property type="evidence" value="ECO:0007669"/>
    <property type="project" value="InterPro"/>
</dbReference>
<dbReference type="Pfam" id="PF00999">
    <property type="entry name" value="Na_H_Exchanger"/>
    <property type="match status" value="1"/>
</dbReference>
<keyword evidence="5 9" id="KW-0812">Transmembrane</keyword>
<dbReference type="InterPro" id="IPR036291">
    <property type="entry name" value="NAD(P)-bd_dom_sf"/>
</dbReference>
<reference evidence="12" key="1">
    <citation type="submission" date="2018-05" db="EMBL/GenBank/DDBJ databases">
        <authorList>
            <person name="Lanie J.A."/>
            <person name="Ng W.-L."/>
            <person name="Kazmierczak K.M."/>
            <person name="Andrzejewski T.M."/>
            <person name="Davidsen T.M."/>
            <person name="Wayne K.J."/>
            <person name="Tettelin H."/>
            <person name="Glass J.I."/>
            <person name="Rusch D."/>
            <person name="Podicherti R."/>
            <person name="Tsui H.-C.T."/>
            <person name="Winkler M.E."/>
        </authorList>
    </citation>
    <scope>NUCLEOTIDE SEQUENCE</scope>
</reference>
<feature type="transmembrane region" description="Helical" evidence="9">
    <location>
        <begin position="184"/>
        <end position="209"/>
    </location>
</feature>
<dbReference type="EMBL" id="UINC01005054">
    <property type="protein sequence ID" value="SVA18743.1"/>
    <property type="molecule type" value="Genomic_DNA"/>
</dbReference>
<organism evidence="12">
    <name type="scientific">marine metagenome</name>
    <dbReference type="NCBI Taxonomy" id="408172"/>
    <lineage>
        <taxon>unclassified sequences</taxon>
        <taxon>metagenomes</taxon>
        <taxon>ecological metagenomes</taxon>
    </lineage>
</organism>
<protein>
    <submittedName>
        <fullName evidence="12">Uncharacterized protein</fullName>
    </submittedName>
</protein>
<keyword evidence="3" id="KW-0050">Antiport</keyword>
<keyword evidence="7" id="KW-0406">Ion transport</keyword>
<feature type="transmembrane region" description="Helical" evidence="9">
    <location>
        <begin position="53"/>
        <end position="70"/>
    </location>
</feature>
<feature type="transmembrane region" description="Helical" evidence="9">
    <location>
        <begin position="119"/>
        <end position="137"/>
    </location>
</feature>
<dbReference type="PANTHER" id="PTHR32507">
    <property type="entry name" value="NA(+)/H(+) ANTIPORTER 1"/>
    <property type="match status" value="1"/>
</dbReference>
<comment type="subcellular location">
    <subcellularLocation>
        <location evidence="1">Cell membrane</location>
        <topology evidence="1">Multi-pass membrane protein</topology>
    </subcellularLocation>
</comment>
<feature type="transmembrane region" description="Helical" evidence="9">
    <location>
        <begin position="91"/>
        <end position="113"/>
    </location>
</feature>
<name>A0A381TX56_9ZZZZ</name>
<feature type="transmembrane region" description="Helical" evidence="9">
    <location>
        <begin position="331"/>
        <end position="352"/>
    </location>
</feature>
<feature type="transmembrane region" description="Helical" evidence="9">
    <location>
        <begin position="364"/>
        <end position="386"/>
    </location>
</feature>
<accession>A0A381TX56</accession>
<dbReference type="GO" id="GO:0015297">
    <property type="term" value="F:antiporter activity"/>
    <property type="evidence" value="ECO:0007669"/>
    <property type="project" value="UniProtKB-KW"/>
</dbReference>